<proteinExistence type="predicted"/>
<keyword evidence="4" id="KW-0479">Metal-binding</keyword>
<dbReference type="CDD" id="cd08195">
    <property type="entry name" value="DHQS"/>
    <property type="match status" value="1"/>
</dbReference>
<dbReference type="GO" id="GO:0046872">
    <property type="term" value="F:metal ion binding"/>
    <property type="evidence" value="ECO:0007669"/>
    <property type="project" value="UniProtKB-KW"/>
</dbReference>
<accession>A0A9D1DCU9</accession>
<dbReference type="InterPro" id="IPR030960">
    <property type="entry name" value="DHQS/DOIS_N"/>
</dbReference>
<dbReference type="AlphaFoldDB" id="A0A9D1DCU9"/>
<evidence type="ECO:0000256" key="9">
    <source>
        <dbReference type="ARBA" id="ARBA00023285"/>
    </source>
</evidence>
<evidence type="ECO:0000256" key="3">
    <source>
        <dbReference type="ARBA" id="ARBA00001947"/>
    </source>
</evidence>
<evidence type="ECO:0000256" key="8">
    <source>
        <dbReference type="ARBA" id="ARBA00023239"/>
    </source>
</evidence>
<dbReference type="Gene3D" id="3.40.50.1970">
    <property type="match status" value="1"/>
</dbReference>
<comment type="caution">
    <text evidence="12">The sequence shown here is derived from an EMBL/GenBank/DDBJ whole genome shotgun (WGS) entry which is preliminary data.</text>
</comment>
<keyword evidence="7" id="KW-0520">NAD</keyword>
<evidence type="ECO:0000256" key="2">
    <source>
        <dbReference type="ARBA" id="ARBA00001941"/>
    </source>
</evidence>
<dbReference type="Pfam" id="PF01761">
    <property type="entry name" value="DHQ_synthase"/>
    <property type="match status" value="1"/>
</dbReference>
<dbReference type="InterPro" id="IPR050071">
    <property type="entry name" value="Dehydroquinate_synthase"/>
</dbReference>
<keyword evidence="5" id="KW-0547">Nucleotide-binding</keyword>
<dbReference type="EMBL" id="DVHB01000103">
    <property type="protein sequence ID" value="HIR39915.1"/>
    <property type="molecule type" value="Genomic_DNA"/>
</dbReference>
<comment type="cofactor">
    <cofactor evidence="2">
        <name>Co(2+)</name>
        <dbReference type="ChEBI" id="CHEBI:48828"/>
    </cofactor>
</comment>
<gene>
    <name evidence="12" type="ORF">IAB90_05990</name>
</gene>
<dbReference type="FunFam" id="3.40.50.1970:FF:000007">
    <property type="entry name" value="Pentafunctional AROM polypeptide"/>
    <property type="match status" value="1"/>
</dbReference>
<keyword evidence="6" id="KW-0862">Zinc</keyword>
<keyword evidence="9" id="KW-0170">Cobalt</keyword>
<reference evidence="12" key="2">
    <citation type="journal article" date="2021" name="PeerJ">
        <title>Extensive microbial diversity within the chicken gut microbiome revealed by metagenomics and culture.</title>
        <authorList>
            <person name="Gilroy R."/>
            <person name="Ravi A."/>
            <person name="Getino M."/>
            <person name="Pursley I."/>
            <person name="Horton D.L."/>
            <person name="Alikhan N.F."/>
            <person name="Baker D."/>
            <person name="Gharbi K."/>
            <person name="Hall N."/>
            <person name="Watson M."/>
            <person name="Adriaenssens E.M."/>
            <person name="Foster-Nyarko E."/>
            <person name="Jarju S."/>
            <person name="Secka A."/>
            <person name="Antonio M."/>
            <person name="Oren A."/>
            <person name="Chaudhuri R.R."/>
            <person name="La Ragione R."/>
            <person name="Hildebrand F."/>
            <person name="Pallen M.J."/>
        </authorList>
    </citation>
    <scope>NUCLEOTIDE SEQUENCE</scope>
    <source>
        <strain evidence="12">ChiW25-3613</strain>
    </source>
</reference>
<evidence type="ECO:0000259" key="11">
    <source>
        <dbReference type="Pfam" id="PF24621"/>
    </source>
</evidence>
<comment type="cofactor">
    <cofactor evidence="3">
        <name>Zn(2+)</name>
        <dbReference type="ChEBI" id="CHEBI:29105"/>
    </cofactor>
</comment>
<evidence type="ECO:0000256" key="1">
    <source>
        <dbReference type="ARBA" id="ARBA00001911"/>
    </source>
</evidence>
<dbReference type="PIRSF" id="PIRSF001455">
    <property type="entry name" value="DHQ_synth"/>
    <property type="match status" value="1"/>
</dbReference>
<name>A0A9D1DCU9_9FIRM</name>
<sequence>MKKLEIKTPSCESEIFCGDGALDEVLPEAVGGRQIFTVTDSRVHGLYADFIQNNLATLGAVHVIPAGERSKNYSCLLGILKAMLAAGLKRGGTVVALGGGVVGDIAGLAASLYMRGVHLVQIPTTLLSQVDSSVGGKTAIDLCGVKNIVGTFYQPETVIVDPLFLKTLPAREIRCGLGEIVKYGALNKNIYIKLIENRNGLRRGEFLKDITYDCIAHKADVVQKDEREGGLRKTLNLGHTTGHAFELYYKRKSHGEFVLIGMYYELYIAEKLGICATDYADSLRGLIAEVLSVPAYNDAEEACMGAVYDKKNVKSREISMVVPKDPGQPEEIRLGVDEYARLIAECAAKIKEQA</sequence>
<dbReference type="PANTHER" id="PTHR43622:SF1">
    <property type="entry name" value="3-DEHYDROQUINATE SYNTHASE"/>
    <property type="match status" value="1"/>
</dbReference>
<feature type="domain" description="3-dehydroquinate synthase N-terminal" evidence="10">
    <location>
        <begin position="63"/>
        <end position="174"/>
    </location>
</feature>
<feature type="domain" description="3-dehydroquinate synthase C-terminal" evidence="11">
    <location>
        <begin position="176"/>
        <end position="312"/>
    </location>
</feature>
<dbReference type="GO" id="GO:0000166">
    <property type="term" value="F:nucleotide binding"/>
    <property type="evidence" value="ECO:0007669"/>
    <property type="project" value="UniProtKB-KW"/>
</dbReference>
<comment type="cofactor">
    <cofactor evidence="1">
        <name>NAD(+)</name>
        <dbReference type="ChEBI" id="CHEBI:57540"/>
    </cofactor>
</comment>
<dbReference type="SUPFAM" id="SSF56796">
    <property type="entry name" value="Dehydroquinate synthase-like"/>
    <property type="match status" value="1"/>
</dbReference>
<evidence type="ECO:0000256" key="5">
    <source>
        <dbReference type="ARBA" id="ARBA00022741"/>
    </source>
</evidence>
<evidence type="ECO:0000256" key="6">
    <source>
        <dbReference type="ARBA" id="ARBA00022833"/>
    </source>
</evidence>
<organism evidence="12 13">
    <name type="scientific">Candidatus Coproplasma stercoripullorum</name>
    <dbReference type="NCBI Taxonomy" id="2840751"/>
    <lineage>
        <taxon>Bacteria</taxon>
        <taxon>Bacillati</taxon>
        <taxon>Bacillota</taxon>
        <taxon>Clostridia</taxon>
        <taxon>Eubacteriales</taxon>
        <taxon>Candidatus Coproplasma</taxon>
    </lineage>
</organism>
<evidence type="ECO:0000256" key="4">
    <source>
        <dbReference type="ARBA" id="ARBA00022723"/>
    </source>
</evidence>
<evidence type="ECO:0000313" key="12">
    <source>
        <dbReference type="EMBL" id="HIR39915.1"/>
    </source>
</evidence>
<evidence type="ECO:0000313" key="13">
    <source>
        <dbReference type="Proteomes" id="UP000824179"/>
    </source>
</evidence>
<dbReference type="InterPro" id="IPR056179">
    <property type="entry name" value="DHQS_C"/>
</dbReference>
<protein>
    <submittedName>
        <fullName evidence="12">3-dehydroquinate synthase</fullName>
    </submittedName>
</protein>
<reference evidence="12" key="1">
    <citation type="submission" date="2020-10" db="EMBL/GenBank/DDBJ databases">
        <authorList>
            <person name="Gilroy R."/>
        </authorList>
    </citation>
    <scope>NUCLEOTIDE SEQUENCE</scope>
    <source>
        <strain evidence="12">ChiW25-3613</strain>
    </source>
</reference>
<evidence type="ECO:0000259" key="10">
    <source>
        <dbReference type="Pfam" id="PF01761"/>
    </source>
</evidence>
<dbReference type="InterPro" id="IPR030963">
    <property type="entry name" value="DHQ_synth_fam"/>
</dbReference>
<dbReference type="PANTHER" id="PTHR43622">
    <property type="entry name" value="3-DEHYDROQUINATE SYNTHASE"/>
    <property type="match status" value="1"/>
</dbReference>
<dbReference type="Pfam" id="PF24621">
    <property type="entry name" value="DHQS_C"/>
    <property type="match status" value="1"/>
</dbReference>
<keyword evidence="8" id="KW-0456">Lyase</keyword>
<dbReference type="GO" id="GO:0009073">
    <property type="term" value="P:aromatic amino acid family biosynthetic process"/>
    <property type="evidence" value="ECO:0007669"/>
    <property type="project" value="InterPro"/>
</dbReference>
<dbReference type="Proteomes" id="UP000824179">
    <property type="component" value="Unassembled WGS sequence"/>
</dbReference>
<dbReference type="Gene3D" id="1.20.1090.10">
    <property type="entry name" value="Dehydroquinate synthase-like - alpha domain"/>
    <property type="match status" value="1"/>
</dbReference>
<evidence type="ECO:0000256" key="7">
    <source>
        <dbReference type="ARBA" id="ARBA00023027"/>
    </source>
</evidence>
<dbReference type="GO" id="GO:0003856">
    <property type="term" value="F:3-dehydroquinate synthase activity"/>
    <property type="evidence" value="ECO:0007669"/>
    <property type="project" value="TreeGrafter"/>
</dbReference>